<gene>
    <name evidence="1" type="ORF">CSSPTR1EN2_LOCUS14247</name>
</gene>
<evidence type="ECO:0000313" key="2">
    <source>
        <dbReference type="Proteomes" id="UP001497512"/>
    </source>
</evidence>
<reference evidence="1" key="1">
    <citation type="submission" date="2024-02" db="EMBL/GenBank/DDBJ databases">
        <authorList>
            <consortium name="ELIXIR-Norway"/>
            <consortium name="Elixir Norway"/>
        </authorList>
    </citation>
    <scope>NUCLEOTIDE SEQUENCE</scope>
</reference>
<protein>
    <submittedName>
        <fullName evidence="1">Uncharacterized protein</fullName>
    </submittedName>
</protein>
<keyword evidence="2" id="KW-1185">Reference proteome</keyword>
<accession>A0ABP0UE81</accession>
<sequence length="95" mass="10548">MSESTGMQGAPSVIDNRQMPCTVMDALMAIYDWQNSRSLPGYAPSSSVPQQSLEQLLVWENFFQREGNGGSESVKDKSGLQASGFLLHWLQQQHT</sequence>
<organism evidence="1 2">
    <name type="scientific">Sphagnum troendelagicum</name>
    <dbReference type="NCBI Taxonomy" id="128251"/>
    <lineage>
        <taxon>Eukaryota</taxon>
        <taxon>Viridiplantae</taxon>
        <taxon>Streptophyta</taxon>
        <taxon>Embryophyta</taxon>
        <taxon>Bryophyta</taxon>
        <taxon>Sphagnophytina</taxon>
        <taxon>Sphagnopsida</taxon>
        <taxon>Sphagnales</taxon>
        <taxon>Sphagnaceae</taxon>
        <taxon>Sphagnum</taxon>
    </lineage>
</organism>
<proteinExistence type="predicted"/>
<dbReference type="EMBL" id="OZ019895">
    <property type="protein sequence ID" value="CAK9218963.1"/>
    <property type="molecule type" value="Genomic_DNA"/>
</dbReference>
<evidence type="ECO:0000313" key="1">
    <source>
        <dbReference type="EMBL" id="CAK9218963.1"/>
    </source>
</evidence>
<name>A0ABP0UE81_9BRYO</name>
<dbReference type="Proteomes" id="UP001497512">
    <property type="component" value="Chromosome 3"/>
</dbReference>